<dbReference type="RefSeq" id="WP_284323322.1">
    <property type="nucleotide sequence ID" value="NZ_BSPP01000001.1"/>
</dbReference>
<dbReference type="InterPro" id="IPR036388">
    <property type="entry name" value="WH-like_DNA-bd_sf"/>
</dbReference>
<evidence type="ECO:0000313" key="6">
    <source>
        <dbReference type="Proteomes" id="UP001157355"/>
    </source>
</evidence>
<dbReference type="Gene3D" id="1.10.10.10">
    <property type="entry name" value="Winged helix-like DNA-binding domain superfamily/Winged helix DNA-binding domain"/>
    <property type="match status" value="1"/>
</dbReference>
<dbReference type="InterPro" id="IPR013249">
    <property type="entry name" value="RNA_pol_sigma70_r4_t2"/>
</dbReference>
<dbReference type="GO" id="GO:0006352">
    <property type="term" value="P:DNA-templated transcription initiation"/>
    <property type="evidence" value="ECO:0007669"/>
    <property type="project" value="InterPro"/>
</dbReference>
<dbReference type="InterPro" id="IPR005143">
    <property type="entry name" value="TF_LuxR_autoind-bd_dom"/>
</dbReference>
<dbReference type="InterPro" id="IPR000792">
    <property type="entry name" value="Tscrpt_reg_LuxR_C"/>
</dbReference>
<feature type="domain" description="HTH luxR-type" evidence="4">
    <location>
        <begin position="180"/>
        <end position="245"/>
    </location>
</feature>
<dbReference type="Gene3D" id="3.30.450.80">
    <property type="entry name" value="Transcription factor LuxR-like, autoinducer-binding domain"/>
    <property type="match status" value="1"/>
</dbReference>
<dbReference type="Proteomes" id="UP001157355">
    <property type="component" value="Unassembled WGS sequence"/>
</dbReference>
<dbReference type="GO" id="GO:0016987">
    <property type="term" value="F:sigma factor activity"/>
    <property type="evidence" value="ECO:0007669"/>
    <property type="project" value="InterPro"/>
</dbReference>
<evidence type="ECO:0000256" key="2">
    <source>
        <dbReference type="ARBA" id="ARBA00023125"/>
    </source>
</evidence>
<accession>A0AA37X136</accession>
<organism evidence="5 6">
    <name type="scientific">Cypionkella aquatica</name>
    <dbReference type="NCBI Taxonomy" id="1756042"/>
    <lineage>
        <taxon>Bacteria</taxon>
        <taxon>Pseudomonadati</taxon>
        <taxon>Pseudomonadota</taxon>
        <taxon>Alphaproteobacteria</taxon>
        <taxon>Rhodobacterales</taxon>
        <taxon>Paracoccaceae</taxon>
        <taxon>Cypionkella</taxon>
    </lineage>
</organism>
<gene>
    <name evidence="5" type="ORF">GCM10010873_00590</name>
</gene>
<keyword evidence="1" id="KW-0805">Transcription regulation</keyword>
<dbReference type="InterPro" id="IPR016032">
    <property type="entry name" value="Sig_transdc_resp-reg_C-effctor"/>
</dbReference>
<dbReference type="Pfam" id="PF08281">
    <property type="entry name" value="Sigma70_r4_2"/>
    <property type="match status" value="1"/>
</dbReference>
<proteinExistence type="predicted"/>
<protein>
    <submittedName>
        <fullName evidence="5">LuxR family transcriptional regulator</fullName>
    </submittedName>
</protein>
<evidence type="ECO:0000313" key="5">
    <source>
        <dbReference type="EMBL" id="GLS85086.1"/>
    </source>
</evidence>
<dbReference type="PROSITE" id="PS50043">
    <property type="entry name" value="HTH_LUXR_2"/>
    <property type="match status" value="1"/>
</dbReference>
<sequence>MTAIYPLLVNIAQATSADEVWRLATGYFAKLGFGLVNYGFTRFRSTRTIGDPDDALFLTTGNDAYAKGYFRNGFYAKTPAFRWAQNNEGACTWSWVREAMLAGRLTDEEVETVKHNIAAGIVAGISISFPETSARAKGAMGLIANPGISAETVDLLFADKRDELLSVAHMLHLRLIQLPFSNRRRALTTRQREALEWVADGKTSQDVALLMGVSAAMVEKHLRLARETLSVDTTAQAVAKAALMNLIFQRDPMDSQHSSVAAR</sequence>
<dbReference type="AlphaFoldDB" id="A0AA37X136"/>
<keyword evidence="6" id="KW-1185">Reference proteome</keyword>
<keyword evidence="3" id="KW-0804">Transcription</keyword>
<dbReference type="SMART" id="SM00421">
    <property type="entry name" value="HTH_LUXR"/>
    <property type="match status" value="1"/>
</dbReference>
<name>A0AA37X136_9RHOB</name>
<dbReference type="Pfam" id="PF03472">
    <property type="entry name" value="Autoind_bind"/>
    <property type="match status" value="1"/>
</dbReference>
<dbReference type="SUPFAM" id="SSF46894">
    <property type="entry name" value="C-terminal effector domain of the bipartite response regulators"/>
    <property type="match status" value="1"/>
</dbReference>
<evidence type="ECO:0000256" key="1">
    <source>
        <dbReference type="ARBA" id="ARBA00023015"/>
    </source>
</evidence>
<dbReference type="InterPro" id="IPR036693">
    <property type="entry name" value="TF_LuxR_autoind-bd_dom_sf"/>
</dbReference>
<dbReference type="CDD" id="cd06170">
    <property type="entry name" value="LuxR_C_like"/>
    <property type="match status" value="1"/>
</dbReference>
<dbReference type="GO" id="GO:0003677">
    <property type="term" value="F:DNA binding"/>
    <property type="evidence" value="ECO:0007669"/>
    <property type="project" value="UniProtKB-KW"/>
</dbReference>
<evidence type="ECO:0000256" key="3">
    <source>
        <dbReference type="ARBA" id="ARBA00023163"/>
    </source>
</evidence>
<comment type="caution">
    <text evidence="5">The sequence shown here is derived from an EMBL/GenBank/DDBJ whole genome shotgun (WGS) entry which is preliminary data.</text>
</comment>
<reference evidence="5 6" key="1">
    <citation type="journal article" date="2014" name="Int. J. Syst. Evol. Microbiol.">
        <title>Complete genome sequence of Corynebacterium casei LMG S-19264T (=DSM 44701T), isolated from a smear-ripened cheese.</title>
        <authorList>
            <consortium name="US DOE Joint Genome Institute (JGI-PGF)"/>
            <person name="Walter F."/>
            <person name="Albersmeier A."/>
            <person name="Kalinowski J."/>
            <person name="Ruckert C."/>
        </authorList>
    </citation>
    <scope>NUCLEOTIDE SEQUENCE [LARGE SCALE GENOMIC DNA]</scope>
    <source>
        <strain evidence="5 6">NBRC 111766</strain>
    </source>
</reference>
<keyword evidence="2" id="KW-0238">DNA-binding</keyword>
<evidence type="ECO:0000259" key="4">
    <source>
        <dbReference type="PROSITE" id="PS50043"/>
    </source>
</evidence>
<dbReference type="SUPFAM" id="SSF75516">
    <property type="entry name" value="Pheromone-binding domain of LuxR-like quorum-sensing transcription factors"/>
    <property type="match status" value="1"/>
</dbReference>
<dbReference type="EMBL" id="BSPP01000001">
    <property type="protein sequence ID" value="GLS85086.1"/>
    <property type="molecule type" value="Genomic_DNA"/>
</dbReference>